<reference evidence="1 2" key="1">
    <citation type="journal article" date="2009" name="J. Bacteriol.">
        <title>Complete genome sequence of the extremophilic Bacillus cereus strain Q1 with industrial applications.</title>
        <authorList>
            <person name="Xiong Z."/>
            <person name="Jiang Y."/>
            <person name="Qi D."/>
            <person name="Lu H."/>
            <person name="Yang F."/>
            <person name="Yang J."/>
            <person name="Chen L."/>
            <person name="Sun L."/>
            <person name="Xu X."/>
            <person name="Xue Y."/>
            <person name="Zhu Y."/>
            <person name="Jin Q."/>
        </authorList>
    </citation>
    <scope>NUCLEOTIDE SEQUENCE [LARGE SCALE GENOMIC DNA]</scope>
    <source>
        <strain evidence="1 2">Q1</strain>
        <plasmid evidence="1 2">pBc53</plasmid>
    </source>
</reference>
<dbReference type="SUPFAM" id="SSF88723">
    <property type="entry name" value="PIN domain-like"/>
    <property type="match status" value="1"/>
</dbReference>
<keyword evidence="1" id="KW-0614">Plasmid</keyword>
<gene>
    <name evidence="1" type="ordered locus">BCQ_PT14</name>
</gene>
<organism evidence="1 2">
    <name type="scientific">Bacillus cereus (strain Q1)</name>
    <dbReference type="NCBI Taxonomy" id="361100"/>
    <lineage>
        <taxon>Bacteria</taxon>
        <taxon>Bacillati</taxon>
        <taxon>Bacillota</taxon>
        <taxon>Bacilli</taxon>
        <taxon>Bacillales</taxon>
        <taxon>Bacillaceae</taxon>
        <taxon>Bacillus</taxon>
        <taxon>Bacillus cereus group</taxon>
    </lineage>
</organism>
<evidence type="ECO:0000313" key="2">
    <source>
        <dbReference type="Proteomes" id="UP000000441"/>
    </source>
</evidence>
<sequence>MDQDSSLQHTFQDVTPLLLDTNTFRYQATPGSQYKDVANRFWKKTLTRLENKEIGLYTSDEVVRELEVQSFSAHPKEVKILNEILLPQIDVLDFLYDAEAEHLVRRASAFLSQNYRLQLPSGKYMEKYPGVGDARILLTGYENDCEIVTANVKDFMLYPLLYPQSAKVLYDLIQEKYVVIDPQLYDRIQKDTRFIDFKSKIEKYKVA</sequence>
<evidence type="ECO:0000313" key="1">
    <source>
        <dbReference type="EMBL" id="ACM15976.1"/>
    </source>
</evidence>
<protein>
    <recommendedName>
        <fullName evidence="3">DUF4411 family protein</fullName>
    </recommendedName>
</protein>
<dbReference type="Gene3D" id="3.40.50.1010">
    <property type="entry name" value="5'-nuclease"/>
    <property type="match status" value="1"/>
</dbReference>
<dbReference type="HOGENOM" id="CLU_1353023_0_0_9"/>
<proteinExistence type="predicted"/>
<dbReference type="KEGG" id="bcq:BCQ_PT14"/>
<accession>B9J6I1</accession>
<name>B9J6I1_BACCQ</name>
<evidence type="ECO:0008006" key="3">
    <source>
        <dbReference type="Google" id="ProtNLM"/>
    </source>
</evidence>
<geneLocation type="plasmid" evidence="1 2">
    <name>pBc53</name>
</geneLocation>
<dbReference type="EMBL" id="CP000229">
    <property type="protein sequence ID" value="ACM15976.1"/>
    <property type="molecule type" value="Genomic_DNA"/>
</dbReference>
<dbReference type="CDD" id="cd18712">
    <property type="entry name" value="PIN_VapC-like_DUF411"/>
    <property type="match status" value="1"/>
</dbReference>
<dbReference type="Proteomes" id="UP000000441">
    <property type="component" value="Plasmid pBc53"/>
</dbReference>
<dbReference type="AlphaFoldDB" id="B9J6I1"/>
<dbReference type="InterPro" id="IPR029060">
    <property type="entry name" value="PIN-like_dom_sf"/>
</dbReference>